<dbReference type="PANTHER" id="PTHR11941:SF54">
    <property type="entry name" value="ENOYL-COA HYDRATASE, MITOCHONDRIAL"/>
    <property type="match status" value="1"/>
</dbReference>
<proteinExistence type="inferred from homology"/>
<dbReference type="AlphaFoldDB" id="A0A4Y5YZV6"/>
<dbReference type="Pfam" id="PF00378">
    <property type="entry name" value="ECH_1"/>
    <property type="match status" value="1"/>
</dbReference>
<dbReference type="Gene3D" id="3.90.226.10">
    <property type="entry name" value="2-enoyl-CoA Hydratase, Chain A, domain 1"/>
    <property type="match status" value="1"/>
</dbReference>
<dbReference type="SUPFAM" id="SSF52096">
    <property type="entry name" value="ClpP/crotonase"/>
    <property type="match status" value="1"/>
</dbReference>
<dbReference type="PANTHER" id="PTHR11941">
    <property type="entry name" value="ENOYL-COA HYDRATASE-RELATED"/>
    <property type="match status" value="1"/>
</dbReference>
<reference evidence="2 3" key="1">
    <citation type="submission" date="2019-06" db="EMBL/GenBank/DDBJ databases">
        <title>A complete genome sequence for Luteibacter pinisoli MAH-14.</title>
        <authorList>
            <person name="Baltrus D.A."/>
        </authorList>
    </citation>
    <scope>NUCLEOTIDE SEQUENCE [LARGE SCALE GENOMIC DNA]</scope>
    <source>
        <strain evidence="2 3">MAH-14</strain>
    </source>
</reference>
<dbReference type="RefSeq" id="WP_139978515.1">
    <property type="nucleotide sequence ID" value="NZ_CP041046.1"/>
</dbReference>
<evidence type="ECO:0000313" key="2">
    <source>
        <dbReference type="EMBL" id="QDE37743.1"/>
    </source>
</evidence>
<comment type="similarity">
    <text evidence="1">Belongs to the enoyl-CoA hydratase/isomerase family.</text>
</comment>
<keyword evidence="2" id="KW-0413">Isomerase</keyword>
<organism evidence="2 3">
    <name type="scientific">Luteibacter pinisoli</name>
    <dbReference type="NCBI Taxonomy" id="2589080"/>
    <lineage>
        <taxon>Bacteria</taxon>
        <taxon>Pseudomonadati</taxon>
        <taxon>Pseudomonadota</taxon>
        <taxon>Gammaproteobacteria</taxon>
        <taxon>Lysobacterales</taxon>
        <taxon>Rhodanobacteraceae</taxon>
        <taxon>Luteibacter</taxon>
    </lineage>
</organism>
<accession>A0A4Y5YZV6</accession>
<dbReference type="GO" id="GO:0016853">
    <property type="term" value="F:isomerase activity"/>
    <property type="evidence" value="ECO:0007669"/>
    <property type="project" value="UniProtKB-KW"/>
</dbReference>
<dbReference type="InterPro" id="IPR029045">
    <property type="entry name" value="ClpP/crotonase-like_dom_sf"/>
</dbReference>
<dbReference type="EMBL" id="CP041046">
    <property type="protein sequence ID" value="QDE37743.1"/>
    <property type="molecule type" value="Genomic_DNA"/>
</dbReference>
<evidence type="ECO:0000313" key="3">
    <source>
        <dbReference type="Proteomes" id="UP000316093"/>
    </source>
</evidence>
<gene>
    <name evidence="2" type="ORF">FIV34_00290</name>
</gene>
<dbReference type="Proteomes" id="UP000316093">
    <property type="component" value="Chromosome"/>
</dbReference>
<protein>
    <submittedName>
        <fullName evidence="2">Enoyl-CoA hydratase/isomerase family protein</fullName>
    </submittedName>
</protein>
<sequence length="262" mass="27050">MSSFRFDQHGPIGKLILVGDADSPPGADFPSSLRAAVHAAQESDIRVLHLTSESGNFAVADDLGVIGEHGSKFLEAFAADIFASFRMIEELPFPTVASVGGMALGGGFEMLLAFDFLVVTDSAVLLFPEVSAGQFPLAGGVQRLANRIGSARATRLVLLSEPIAGKTAVDLGIATHAAADGELEKVADGLVEHLATGPTLSYGKASALIRTWSSGGVTAADAITTQLAKGILDTKDGAEGMAIAVAAVRKHQPVPKIEFSGR</sequence>
<evidence type="ECO:0000256" key="1">
    <source>
        <dbReference type="ARBA" id="ARBA00005254"/>
    </source>
</evidence>
<dbReference type="GO" id="GO:0006635">
    <property type="term" value="P:fatty acid beta-oxidation"/>
    <property type="evidence" value="ECO:0007669"/>
    <property type="project" value="TreeGrafter"/>
</dbReference>
<dbReference type="KEGG" id="lpy:FIV34_00290"/>
<dbReference type="CDD" id="cd06558">
    <property type="entry name" value="crotonase-like"/>
    <property type="match status" value="1"/>
</dbReference>
<keyword evidence="3" id="KW-1185">Reference proteome</keyword>
<dbReference type="InterPro" id="IPR001753">
    <property type="entry name" value="Enoyl-CoA_hydra/iso"/>
</dbReference>
<dbReference type="OrthoDB" id="9802362at2"/>
<name>A0A4Y5YZV6_9GAMM</name>